<dbReference type="OrthoDB" id="2414662at2759"/>
<evidence type="ECO:0000256" key="4">
    <source>
        <dbReference type="ARBA" id="ARBA00022679"/>
    </source>
</evidence>
<comment type="caution">
    <text evidence="8">The sequence shown here is derived from an EMBL/GenBank/DDBJ whole genome shotgun (WGS) entry which is preliminary data.</text>
</comment>
<dbReference type="GO" id="GO:0008483">
    <property type="term" value="F:transaminase activity"/>
    <property type="evidence" value="ECO:0007669"/>
    <property type="project" value="UniProtKB-KW"/>
</dbReference>
<keyword evidence="9" id="KW-1185">Reference proteome</keyword>
<keyword evidence="5" id="KW-0663">Pyridoxal phosphate</keyword>
<dbReference type="CDD" id="cd00609">
    <property type="entry name" value="AAT_like"/>
    <property type="match status" value="1"/>
</dbReference>
<name>A0A4D9DBT5_9SAUR</name>
<evidence type="ECO:0000256" key="2">
    <source>
        <dbReference type="ARBA" id="ARBA00007441"/>
    </source>
</evidence>
<dbReference type="AlphaFoldDB" id="A0A4D9DBT5"/>
<dbReference type="PANTHER" id="PTHR46383:SF1">
    <property type="entry name" value="ASPARTATE AMINOTRANSFERASE"/>
    <property type="match status" value="1"/>
</dbReference>
<dbReference type="InterPro" id="IPR050596">
    <property type="entry name" value="AspAT/PAT-like"/>
</dbReference>
<evidence type="ECO:0000313" key="8">
    <source>
        <dbReference type="EMBL" id="TFJ95135.1"/>
    </source>
</evidence>
<dbReference type="PANTHER" id="PTHR46383">
    <property type="entry name" value="ASPARTATE AMINOTRANSFERASE"/>
    <property type="match status" value="1"/>
</dbReference>
<dbReference type="Gene3D" id="3.90.1150.10">
    <property type="entry name" value="Aspartate Aminotransferase, domain 1"/>
    <property type="match status" value="1"/>
</dbReference>
<dbReference type="PROSITE" id="PS00105">
    <property type="entry name" value="AA_TRANSFER_CLASS_1"/>
    <property type="match status" value="1"/>
</dbReference>
<keyword evidence="4" id="KW-0808">Transferase</keyword>
<evidence type="ECO:0000256" key="5">
    <source>
        <dbReference type="ARBA" id="ARBA00022898"/>
    </source>
</evidence>
<dbReference type="EMBL" id="QXTE01013579">
    <property type="protein sequence ID" value="TFJ95135.1"/>
    <property type="molecule type" value="Genomic_DNA"/>
</dbReference>
<dbReference type="InterPro" id="IPR004838">
    <property type="entry name" value="NHTrfase_class1_PyrdxlP-BS"/>
</dbReference>
<protein>
    <submittedName>
        <fullName evidence="8">Arginine--pyruvate transaminase AruH</fullName>
    </submittedName>
</protein>
<reference evidence="8 9" key="1">
    <citation type="submission" date="2019-04" db="EMBL/GenBank/DDBJ databases">
        <title>Draft genome of the big-headed turtle Platysternon megacephalum.</title>
        <authorList>
            <person name="Gong S."/>
        </authorList>
    </citation>
    <scope>NUCLEOTIDE SEQUENCE [LARGE SCALE GENOMIC DNA]</scope>
    <source>
        <strain evidence="8">DO16091913</strain>
        <tissue evidence="8">Muscle</tissue>
    </source>
</reference>
<dbReference type="STRING" id="55544.A0A4D9DBT5"/>
<reference evidence="8 9" key="2">
    <citation type="submission" date="2019-04" db="EMBL/GenBank/DDBJ databases">
        <title>The genome sequence of big-headed turtle.</title>
        <authorList>
            <person name="Gong S."/>
        </authorList>
    </citation>
    <scope>NUCLEOTIDE SEQUENCE [LARGE SCALE GENOMIC DNA]</scope>
    <source>
        <strain evidence="8">DO16091913</strain>
        <tissue evidence="8">Muscle</tissue>
    </source>
</reference>
<keyword evidence="6" id="KW-0732">Signal</keyword>
<dbReference type="GO" id="GO:0030170">
    <property type="term" value="F:pyridoxal phosphate binding"/>
    <property type="evidence" value="ECO:0007669"/>
    <property type="project" value="InterPro"/>
</dbReference>
<keyword evidence="8" id="KW-0670">Pyruvate</keyword>
<dbReference type="Gene3D" id="3.40.640.10">
    <property type="entry name" value="Type I PLP-dependent aspartate aminotransferase-like (Major domain)"/>
    <property type="match status" value="1"/>
</dbReference>
<comment type="similarity">
    <text evidence="2">Belongs to the class-I pyridoxal-phosphate-dependent aminotransferase family.</text>
</comment>
<feature type="chain" id="PRO_5020030153" evidence="6">
    <location>
        <begin position="22"/>
        <end position="273"/>
    </location>
</feature>
<feature type="domain" description="Aminotransferase class I/classII large" evidence="7">
    <location>
        <begin position="7"/>
        <end position="270"/>
    </location>
</feature>
<evidence type="ECO:0000313" key="9">
    <source>
        <dbReference type="Proteomes" id="UP000297703"/>
    </source>
</evidence>
<feature type="signal peptide" evidence="6">
    <location>
        <begin position="1"/>
        <end position="21"/>
    </location>
</feature>
<evidence type="ECO:0000256" key="6">
    <source>
        <dbReference type="SAM" id="SignalP"/>
    </source>
</evidence>
<proteinExistence type="inferred from homology"/>
<sequence length="273" mass="29965">MWNEPFFITFMGMAAAAQVEGFSVPLKDTGEEFVFDVDAIDAYLSANPGGIWILNSPHNPTGALVDDDQWPHILQIAERTDTVIVFDDAYRDFNFDGLVAPYRTLLESGRVIVCGSISKTLAASGLRVGWMLVPPALRGAADDFHAALTYCVPAFVQKATVDVLAAVRGERMAQTCATYADRVDKLCSTLASVGADIRRPRGGFFLVAALPTNLTDTFDHGMDLVRHLAQTHRISPLPMDQAFSKPTPVRWLRWTTSLTDADLDEGCRRILAM</sequence>
<keyword evidence="3" id="KW-0032">Aminotransferase</keyword>
<dbReference type="SUPFAM" id="SSF53383">
    <property type="entry name" value="PLP-dependent transferases"/>
    <property type="match status" value="1"/>
</dbReference>
<evidence type="ECO:0000256" key="1">
    <source>
        <dbReference type="ARBA" id="ARBA00001933"/>
    </source>
</evidence>
<dbReference type="InterPro" id="IPR015421">
    <property type="entry name" value="PyrdxlP-dep_Trfase_major"/>
</dbReference>
<dbReference type="InterPro" id="IPR015422">
    <property type="entry name" value="PyrdxlP-dep_Trfase_small"/>
</dbReference>
<dbReference type="Proteomes" id="UP000297703">
    <property type="component" value="Unassembled WGS sequence"/>
</dbReference>
<evidence type="ECO:0000259" key="7">
    <source>
        <dbReference type="Pfam" id="PF00155"/>
    </source>
</evidence>
<dbReference type="InterPro" id="IPR015424">
    <property type="entry name" value="PyrdxlP-dep_Trfase"/>
</dbReference>
<gene>
    <name evidence="8" type="ORF">DR999_PMT23439</name>
</gene>
<dbReference type="InterPro" id="IPR004839">
    <property type="entry name" value="Aminotransferase_I/II_large"/>
</dbReference>
<dbReference type="Pfam" id="PF00155">
    <property type="entry name" value="Aminotran_1_2"/>
    <property type="match status" value="1"/>
</dbReference>
<evidence type="ECO:0000256" key="3">
    <source>
        <dbReference type="ARBA" id="ARBA00022576"/>
    </source>
</evidence>
<comment type="cofactor">
    <cofactor evidence="1">
        <name>pyridoxal 5'-phosphate</name>
        <dbReference type="ChEBI" id="CHEBI:597326"/>
    </cofactor>
</comment>
<dbReference type="GO" id="GO:0006520">
    <property type="term" value="P:amino acid metabolic process"/>
    <property type="evidence" value="ECO:0007669"/>
    <property type="project" value="InterPro"/>
</dbReference>
<accession>A0A4D9DBT5</accession>
<organism evidence="8 9">
    <name type="scientific">Platysternon megacephalum</name>
    <name type="common">big-headed turtle</name>
    <dbReference type="NCBI Taxonomy" id="55544"/>
    <lineage>
        <taxon>Eukaryota</taxon>
        <taxon>Metazoa</taxon>
        <taxon>Chordata</taxon>
        <taxon>Craniata</taxon>
        <taxon>Vertebrata</taxon>
        <taxon>Euteleostomi</taxon>
        <taxon>Archelosauria</taxon>
        <taxon>Testudinata</taxon>
        <taxon>Testudines</taxon>
        <taxon>Cryptodira</taxon>
        <taxon>Durocryptodira</taxon>
        <taxon>Testudinoidea</taxon>
        <taxon>Platysternidae</taxon>
        <taxon>Platysternon</taxon>
    </lineage>
</organism>